<dbReference type="Proteomes" id="UP001516400">
    <property type="component" value="Unassembled WGS sequence"/>
</dbReference>
<gene>
    <name evidence="1" type="ORF">HHI36_019630</name>
</gene>
<evidence type="ECO:0000313" key="1">
    <source>
        <dbReference type="EMBL" id="KAL3274847.1"/>
    </source>
</evidence>
<reference evidence="1 2" key="1">
    <citation type="journal article" date="2021" name="BMC Biol.">
        <title>Horizontally acquired antibacterial genes associated with adaptive radiation of ladybird beetles.</title>
        <authorList>
            <person name="Li H.S."/>
            <person name="Tang X.F."/>
            <person name="Huang Y.H."/>
            <person name="Xu Z.Y."/>
            <person name="Chen M.L."/>
            <person name="Du X.Y."/>
            <person name="Qiu B.Y."/>
            <person name="Chen P.T."/>
            <person name="Zhang W."/>
            <person name="Slipinski A."/>
            <person name="Escalona H.E."/>
            <person name="Waterhouse R.M."/>
            <person name="Zwick A."/>
            <person name="Pang H."/>
        </authorList>
    </citation>
    <scope>NUCLEOTIDE SEQUENCE [LARGE SCALE GENOMIC DNA]</scope>
    <source>
        <strain evidence="1">SYSU2018</strain>
    </source>
</reference>
<evidence type="ECO:0000313" key="2">
    <source>
        <dbReference type="Proteomes" id="UP001516400"/>
    </source>
</evidence>
<dbReference type="EMBL" id="JABFTP020000083">
    <property type="protein sequence ID" value="KAL3274847.1"/>
    <property type="molecule type" value="Genomic_DNA"/>
</dbReference>
<name>A0ABD2N7Z1_9CUCU</name>
<comment type="caution">
    <text evidence="1">The sequence shown here is derived from an EMBL/GenBank/DDBJ whole genome shotgun (WGS) entry which is preliminary data.</text>
</comment>
<organism evidence="1 2">
    <name type="scientific">Cryptolaemus montrouzieri</name>
    <dbReference type="NCBI Taxonomy" id="559131"/>
    <lineage>
        <taxon>Eukaryota</taxon>
        <taxon>Metazoa</taxon>
        <taxon>Ecdysozoa</taxon>
        <taxon>Arthropoda</taxon>
        <taxon>Hexapoda</taxon>
        <taxon>Insecta</taxon>
        <taxon>Pterygota</taxon>
        <taxon>Neoptera</taxon>
        <taxon>Endopterygota</taxon>
        <taxon>Coleoptera</taxon>
        <taxon>Polyphaga</taxon>
        <taxon>Cucujiformia</taxon>
        <taxon>Coccinelloidea</taxon>
        <taxon>Coccinellidae</taxon>
        <taxon>Scymninae</taxon>
        <taxon>Scymnini</taxon>
        <taxon>Cryptolaemus</taxon>
    </lineage>
</organism>
<proteinExistence type="predicted"/>
<dbReference type="Gene3D" id="2.70.98.30">
    <property type="entry name" value="Golgi alpha-mannosidase II, domain 4"/>
    <property type="match status" value="1"/>
</dbReference>
<accession>A0ABD2N7Z1</accession>
<protein>
    <submittedName>
        <fullName evidence="1">Uncharacterized protein</fullName>
    </submittedName>
</protein>
<feature type="non-terminal residue" evidence="1">
    <location>
        <position position="1"/>
    </location>
</feature>
<dbReference type="AlphaFoldDB" id="A0ABD2N7Z1"/>
<sequence>VHRNTMTDDVYGVEEPLLEKAFGVGLVARGSHFLVAGYTSNKRGGMIWYFPFFFI</sequence>
<keyword evidence="2" id="KW-1185">Reference proteome</keyword>